<dbReference type="InterPro" id="IPR013538">
    <property type="entry name" value="ASHA1/2-like_C"/>
</dbReference>
<reference evidence="3 4" key="1">
    <citation type="submission" date="2016-03" db="EMBL/GenBank/DDBJ databases">
        <authorList>
            <person name="Ploux O."/>
        </authorList>
    </citation>
    <scope>NUCLEOTIDE SEQUENCE [LARGE SCALE GENOMIC DNA]</scope>
    <source>
        <strain evidence="3 4">BER2</strain>
    </source>
</reference>
<dbReference type="OrthoDB" id="337378at2"/>
<protein>
    <recommendedName>
        <fullName evidence="2">Activator of Hsp90 ATPase homologue 1/2-like C-terminal domain-containing protein</fullName>
    </recommendedName>
</protein>
<evidence type="ECO:0000259" key="2">
    <source>
        <dbReference type="Pfam" id="PF08327"/>
    </source>
</evidence>
<dbReference type="InterPro" id="IPR023393">
    <property type="entry name" value="START-like_dom_sf"/>
</dbReference>
<feature type="domain" description="Activator of Hsp90 ATPase homologue 1/2-like C-terminal" evidence="2">
    <location>
        <begin position="12"/>
        <end position="129"/>
    </location>
</feature>
<dbReference type="SUPFAM" id="SSF55961">
    <property type="entry name" value="Bet v1-like"/>
    <property type="match status" value="1"/>
</dbReference>
<proteinExistence type="inferred from homology"/>
<dbReference type="Gene3D" id="3.30.530.20">
    <property type="match status" value="1"/>
</dbReference>
<dbReference type="Proteomes" id="UP000075391">
    <property type="component" value="Unassembled WGS sequence"/>
</dbReference>
<dbReference type="RefSeq" id="WP_063244853.1">
    <property type="nucleotide sequence ID" value="NZ_LUKF01000019.1"/>
</dbReference>
<comment type="caution">
    <text evidence="3">The sequence shown here is derived from an EMBL/GenBank/DDBJ whole genome shotgun (WGS) entry which is preliminary data.</text>
</comment>
<evidence type="ECO:0000313" key="4">
    <source>
        <dbReference type="Proteomes" id="UP000075391"/>
    </source>
</evidence>
<gene>
    <name evidence="3" type="ORF">AZI85_11220</name>
</gene>
<evidence type="ECO:0000313" key="3">
    <source>
        <dbReference type="EMBL" id="KYG60574.1"/>
    </source>
</evidence>
<name>A0A150WC04_BDEBC</name>
<dbReference type="Pfam" id="PF08327">
    <property type="entry name" value="AHSA1"/>
    <property type="match status" value="1"/>
</dbReference>
<organism evidence="3 4">
    <name type="scientific">Bdellovibrio bacteriovorus</name>
    <dbReference type="NCBI Taxonomy" id="959"/>
    <lineage>
        <taxon>Bacteria</taxon>
        <taxon>Pseudomonadati</taxon>
        <taxon>Bdellovibrionota</taxon>
        <taxon>Bdellovibrionia</taxon>
        <taxon>Bdellovibrionales</taxon>
        <taxon>Pseudobdellovibrionaceae</taxon>
        <taxon>Bdellovibrio</taxon>
    </lineage>
</organism>
<evidence type="ECO:0000256" key="1">
    <source>
        <dbReference type="ARBA" id="ARBA00006817"/>
    </source>
</evidence>
<dbReference type="EMBL" id="LUKF01000019">
    <property type="protein sequence ID" value="KYG60574.1"/>
    <property type="molecule type" value="Genomic_DNA"/>
</dbReference>
<accession>A0A150WC04</accession>
<comment type="similarity">
    <text evidence="1">Belongs to the AHA1 family.</text>
</comment>
<dbReference type="AlphaFoldDB" id="A0A150WC04"/>
<sequence>MCKTIKQKVHFKAPPEVIYSLLTDSKKYASLTGKKAKIGKSAGAPFSVYGGQATGIMVELVRNKRIVQAWRGHSFPEGIFSMATFNLKPTSKNGTELILIHRGVPKEMIPSIELGWRKYNWDPIRSYLEKQEDK</sequence>